<accession>A0A4S8F124</accession>
<dbReference type="RefSeq" id="WP_136573502.1">
    <property type="nucleotide sequence ID" value="NZ_STFG01000009.1"/>
</dbReference>
<evidence type="ECO:0000256" key="6">
    <source>
        <dbReference type="ARBA" id="ARBA00013078"/>
    </source>
</evidence>
<dbReference type="Gene3D" id="1.10.150.240">
    <property type="entry name" value="Putative phosphatase, domain 2"/>
    <property type="match status" value="1"/>
</dbReference>
<dbReference type="Pfam" id="PF13419">
    <property type="entry name" value="HAD_2"/>
    <property type="match status" value="1"/>
</dbReference>
<dbReference type="GO" id="GO:0005829">
    <property type="term" value="C:cytosol"/>
    <property type="evidence" value="ECO:0007669"/>
    <property type="project" value="TreeGrafter"/>
</dbReference>
<dbReference type="NCBIfam" id="TIGR01449">
    <property type="entry name" value="PGP_bact"/>
    <property type="match status" value="1"/>
</dbReference>
<evidence type="ECO:0000256" key="9">
    <source>
        <dbReference type="ARBA" id="ARBA00022801"/>
    </source>
</evidence>
<dbReference type="SUPFAM" id="SSF56784">
    <property type="entry name" value="HAD-like"/>
    <property type="match status" value="1"/>
</dbReference>
<name>A0A4S8F124_9BURK</name>
<dbReference type="EMBL" id="STFG01000009">
    <property type="protein sequence ID" value="THU00983.1"/>
    <property type="molecule type" value="Genomic_DNA"/>
</dbReference>
<evidence type="ECO:0000256" key="11">
    <source>
        <dbReference type="ARBA" id="ARBA00023277"/>
    </source>
</evidence>
<protein>
    <recommendedName>
        <fullName evidence="6">phosphoglycolate phosphatase</fullName>
        <ecNumber evidence="6">3.1.3.18</ecNumber>
    </recommendedName>
</protein>
<evidence type="ECO:0000256" key="2">
    <source>
        <dbReference type="ARBA" id="ARBA00001946"/>
    </source>
</evidence>
<dbReference type="GO" id="GO:0006281">
    <property type="term" value="P:DNA repair"/>
    <property type="evidence" value="ECO:0007669"/>
    <property type="project" value="TreeGrafter"/>
</dbReference>
<evidence type="ECO:0000256" key="12">
    <source>
        <dbReference type="ARBA" id="ARBA00059247"/>
    </source>
</evidence>
<keyword evidence="11" id="KW-0119">Carbohydrate metabolism</keyword>
<dbReference type="InterPro" id="IPR023214">
    <property type="entry name" value="HAD_sf"/>
</dbReference>
<evidence type="ECO:0000313" key="14">
    <source>
        <dbReference type="Proteomes" id="UP000308917"/>
    </source>
</evidence>
<comment type="cofactor">
    <cofactor evidence="2">
        <name>Mg(2+)</name>
        <dbReference type="ChEBI" id="CHEBI:18420"/>
    </cofactor>
</comment>
<dbReference type="InterPro" id="IPR037512">
    <property type="entry name" value="PGPase_prok"/>
</dbReference>
<keyword evidence="7" id="KW-0113">Calvin cycle</keyword>
<comment type="subunit">
    <text evidence="5">Homotrimer.</text>
</comment>
<dbReference type="FunFam" id="3.40.50.1000:FF:000022">
    <property type="entry name" value="Phosphoglycolate phosphatase"/>
    <property type="match status" value="1"/>
</dbReference>
<dbReference type="Gene3D" id="3.40.50.1000">
    <property type="entry name" value="HAD superfamily/HAD-like"/>
    <property type="match status" value="1"/>
</dbReference>
<dbReference type="AlphaFoldDB" id="A0A4S8F124"/>
<gene>
    <name evidence="13" type="primary">gph</name>
    <name evidence="13" type="ORF">E9531_09330</name>
</gene>
<evidence type="ECO:0000256" key="7">
    <source>
        <dbReference type="ARBA" id="ARBA00022567"/>
    </source>
</evidence>
<reference evidence="13 14" key="1">
    <citation type="journal article" date="2015" name="Antonie Van Leeuwenhoek">
        <title>Lampropedia puyangensis sp. nov., isolated from symptomatic bark of Populus ? euramericana canker and emended description of Lampropedia hyalina (Ehrenberg 1832) Lee et al. 2004.</title>
        <authorList>
            <person name="Li Y."/>
            <person name="Wang T."/>
            <person name="Piao C.G."/>
            <person name="Wang L.F."/>
            <person name="Tian G.Z."/>
            <person name="Zhu T.H."/>
            <person name="Guo M.W."/>
        </authorList>
    </citation>
    <scope>NUCLEOTIDE SEQUENCE [LARGE SCALE GENOMIC DNA]</scope>
    <source>
        <strain evidence="13 14">2-bin</strain>
    </source>
</reference>
<dbReference type="SFLD" id="SFLDG01135">
    <property type="entry name" value="C1.5.6:_HAD__Beta-PGM__Phospha"/>
    <property type="match status" value="1"/>
</dbReference>
<evidence type="ECO:0000256" key="3">
    <source>
        <dbReference type="ARBA" id="ARBA00004818"/>
    </source>
</evidence>
<dbReference type="InterPro" id="IPR041492">
    <property type="entry name" value="HAD_2"/>
</dbReference>
<dbReference type="EC" id="3.1.3.18" evidence="6"/>
<evidence type="ECO:0000256" key="1">
    <source>
        <dbReference type="ARBA" id="ARBA00000830"/>
    </source>
</evidence>
<organism evidence="13 14">
    <name type="scientific">Lampropedia puyangensis</name>
    <dbReference type="NCBI Taxonomy" id="1330072"/>
    <lineage>
        <taxon>Bacteria</taxon>
        <taxon>Pseudomonadati</taxon>
        <taxon>Pseudomonadota</taxon>
        <taxon>Betaproteobacteria</taxon>
        <taxon>Burkholderiales</taxon>
        <taxon>Comamonadaceae</taxon>
        <taxon>Lampropedia</taxon>
    </lineage>
</organism>
<proteinExistence type="inferred from homology"/>
<comment type="pathway">
    <text evidence="3">Organic acid metabolism; glycolate biosynthesis; glycolate from 2-phosphoglycolate: step 1/1.</text>
</comment>
<evidence type="ECO:0000256" key="4">
    <source>
        <dbReference type="ARBA" id="ARBA00006171"/>
    </source>
</evidence>
<comment type="catalytic activity">
    <reaction evidence="1">
        <text>2-phosphoglycolate + H2O = glycolate + phosphate</text>
        <dbReference type="Rhea" id="RHEA:14369"/>
        <dbReference type="ChEBI" id="CHEBI:15377"/>
        <dbReference type="ChEBI" id="CHEBI:29805"/>
        <dbReference type="ChEBI" id="CHEBI:43474"/>
        <dbReference type="ChEBI" id="CHEBI:58033"/>
        <dbReference type="EC" id="3.1.3.18"/>
    </reaction>
</comment>
<dbReference type="PANTHER" id="PTHR43434:SF1">
    <property type="entry name" value="PHOSPHOGLYCOLATE PHOSPHATASE"/>
    <property type="match status" value="1"/>
</dbReference>
<dbReference type="InterPro" id="IPR036412">
    <property type="entry name" value="HAD-like_sf"/>
</dbReference>
<dbReference type="GO" id="GO:0019253">
    <property type="term" value="P:reductive pentose-phosphate cycle"/>
    <property type="evidence" value="ECO:0007669"/>
    <property type="project" value="UniProtKB-KW"/>
</dbReference>
<comment type="caution">
    <text evidence="13">The sequence shown here is derived from an EMBL/GenBank/DDBJ whole genome shotgun (WGS) entry which is preliminary data.</text>
</comment>
<dbReference type="Proteomes" id="UP000308917">
    <property type="component" value="Unassembled WGS sequence"/>
</dbReference>
<keyword evidence="14" id="KW-1185">Reference proteome</keyword>
<keyword evidence="9 13" id="KW-0378">Hydrolase</keyword>
<dbReference type="GO" id="GO:0008967">
    <property type="term" value="F:phosphoglycolate phosphatase activity"/>
    <property type="evidence" value="ECO:0007669"/>
    <property type="project" value="UniProtKB-EC"/>
</dbReference>
<evidence type="ECO:0000256" key="5">
    <source>
        <dbReference type="ARBA" id="ARBA00011233"/>
    </source>
</evidence>
<sequence>MNTPSPFLLAPNSIQAVLLDLDGTLINTLDEFVAALNFMSDAMQLPHASPQFVAQTIGKGSEHLVRVVLQMLLLEAKQPHDAQSIEHMFEQAMHLYFTGYEAAGTSHVKVYPGVREGLEQIRAKGYPMGIVTNKPTRLAMPLLHDTGLARYAEFLIAGDTYAKRKPDPYPLIQACTRLQTMPAHTLMIGDSANDAAAARAAQCPIAILRYGFNHGNPVETIDADGYFDSIEEIARLLPSIG</sequence>
<evidence type="ECO:0000313" key="13">
    <source>
        <dbReference type="EMBL" id="THU00983.1"/>
    </source>
</evidence>
<dbReference type="NCBIfam" id="TIGR01549">
    <property type="entry name" value="HAD-SF-IA-v1"/>
    <property type="match status" value="1"/>
</dbReference>
<comment type="function">
    <text evidence="12">Specifically catalyzes the dephosphorylation of 2-phosphoglycolate. Is involved in the dissimilation of the intracellular 2-phosphoglycolate formed during the DNA repair of 3'-phosphoglycolate ends, a major class of DNA lesions induced by oxidative stress.</text>
</comment>
<evidence type="ECO:0000256" key="10">
    <source>
        <dbReference type="ARBA" id="ARBA00022842"/>
    </source>
</evidence>
<keyword evidence="8" id="KW-0479">Metal-binding</keyword>
<dbReference type="PANTHER" id="PTHR43434">
    <property type="entry name" value="PHOSPHOGLYCOLATE PHOSPHATASE"/>
    <property type="match status" value="1"/>
</dbReference>
<dbReference type="InterPro" id="IPR023198">
    <property type="entry name" value="PGP-like_dom2"/>
</dbReference>
<dbReference type="SFLD" id="SFLDS00003">
    <property type="entry name" value="Haloacid_Dehalogenase"/>
    <property type="match status" value="1"/>
</dbReference>
<keyword evidence="10" id="KW-0460">Magnesium</keyword>
<dbReference type="PRINTS" id="PR00413">
    <property type="entry name" value="HADHALOGNASE"/>
</dbReference>
<dbReference type="GO" id="GO:0046872">
    <property type="term" value="F:metal ion binding"/>
    <property type="evidence" value="ECO:0007669"/>
    <property type="project" value="UniProtKB-KW"/>
</dbReference>
<comment type="similarity">
    <text evidence="4">Belongs to the HAD-like hydrolase superfamily. CbbY/CbbZ/Gph/YieH family.</text>
</comment>
<evidence type="ECO:0000256" key="8">
    <source>
        <dbReference type="ARBA" id="ARBA00022723"/>
    </source>
</evidence>
<dbReference type="OrthoDB" id="9807630at2"/>
<dbReference type="SFLD" id="SFLDG01129">
    <property type="entry name" value="C1.5:_HAD__Beta-PGM__Phosphata"/>
    <property type="match status" value="1"/>
</dbReference>
<dbReference type="InterPro" id="IPR050155">
    <property type="entry name" value="HAD-like_hydrolase_sf"/>
</dbReference>
<dbReference type="InterPro" id="IPR006439">
    <property type="entry name" value="HAD-SF_hydro_IA"/>
</dbReference>